<evidence type="ECO:0000256" key="4">
    <source>
        <dbReference type="PROSITE-ProRule" id="PRU00335"/>
    </source>
</evidence>
<keyword evidence="3" id="KW-0804">Transcription</keyword>
<evidence type="ECO:0000256" key="5">
    <source>
        <dbReference type="SAM" id="MobiDB-lite"/>
    </source>
</evidence>
<evidence type="ECO:0000256" key="1">
    <source>
        <dbReference type="ARBA" id="ARBA00023015"/>
    </source>
</evidence>
<keyword evidence="8" id="KW-1185">Reference proteome</keyword>
<dbReference type="PROSITE" id="PS50977">
    <property type="entry name" value="HTH_TETR_2"/>
    <property type="match status" value="1"/>
</dbReference>
<feature type="DNA-binding region" description="H-T-H motif" evidence="4">
    <location>
        <begin position="43"/>
        <end position="62"/>
    </location>
</feature>
<evidence type="ECO:0000259" key="6">
    <source>
        <dbReference type="PROSITE" id="PS50977"/>
    </source>
</evidence>
<keyword evidence="1" id="KW-0805">Transcription regulation</keyword>
<dbReference type="InterPro" id="IPR050109">
    <property type="entry name" value="HTH-type_TetR-like_transc_reg"/>
</dbReference>
<accession>A0ABN5HYU7</accession>
<dbReference type="PRINTS" id="PR00455">
    <property type="entry name" value="HTHTETR"/>
</dbReference>
<dbReference type="InterPro" id="IPR009057">
    <property type="entry name" value="Homeodomain-like_sf"/>
</dbReference>
<dbReference type="PANTHER" id="PTHR30055:SF234">
    <property type="entry name" value="HTH-TYPE TRANSCRIPTIONAL REGULATOR BETI"/>
    <property type="match status" value="1"/>
</dbReference>
<organism evidence="7 8">
    <name type="scientific">Streptomyces dengpaensis</name>
    <dbReference type="NCBI Taxonomy" id="2049881"/>
    <lineage>
        <taxon>Bacteria</taxon>
        <taxon>Bacillati</taxon>
        <taxon>Actinomycetota</taxon>
        <taxon>Actinomycetes</taxon>
        <taxon>Kitasatosporales</taxon>
        <taxon>Streptomycetaceae</taxon>
        <taxon>Streptomyces</taxon>
    </lineage>
</organism>
<feature type="domain" description="HTH tetR-type" evidence="6">
    <location>
        <begin position="21"/>
        <end position="80"/>
    </location>
</feature>
<dbReference type="InterPro" id="IPR001647">
    <property type="entry name" value="HTH_TetR"/>
</dbReference>
<evidence type="ECO:0000313" key="7">
    <source>
        <dbReference type="EMBL" id="AVH54772.1"/>
    </source>
</evidence>
<name>A0ABN5HYU7_9ACTN</name>
<dbReference type="EMBL" id="CP026652">
    <property type="protein sequence ID" value="AVH54772.1"/>
    <property type="molecule type" value="Genomic_DNA"/>
</dbReference>
<dbReference type="SUPFAM" id="SSF46689">
    <property type="entry name" value="Homeodomain-like"/>
    <property type="match status" value="1"/>
</dbReference>
<evidence type="ECO:0000313" key="8">
    <source>
        <dbReference type="Proteomes" id="UP000238413"/>
    </source>
</evidence>
<protein>
    <submittedName>
        <fullName evidence="7">TetR/AcrR family transcriptional regulator</fullName>
    </submittedName>
</protein>
<dbReference type="Pfam" id="PF00440">
    <property type="entry name" value="TetR_N"/>
    <property type="match status" value="1"/>
</dbReference>
<dbReference type="Gene3D" id="1.10.357.10">
    <property type="entry name" value="Tetracycline Repressor, domain 2"/>
    <property type="match status" value="1"/>
</dbReference>
<dbReference type="PANTHER" id="PTHR30055">
    <property type="entry name" value="HTH-TYPE TRANSCRIPTIONAL REGULATOR RUTR"/>
    <property type="match status" value="1"/>
</dbReference>
<feature type="region of interest" description="Disordered" evidence="5">
    <location>
        <begin position="110"/>
        <end position="136"/>
    </location>
</feature>
<dbReference type="Proteomes" id="UP000238413">
    <property type="component" value="Chromosome"/>
</dbReference>
<proteinExistence type="predicted"/>
<evidence type="ECO:0000256" key="2">
    <source>
        <dbReference type="ARBA" id="ARBA00023125"/>
    </source>
</evidence>
<sequence>MSCYTVRVTDADQPKLRADAARNVRRIVDAAHAVFRRGGLNVPMEEIAAEAGLGIATLYRRFPSKEELVKAVLDQEFNDVIAPALERAQREKDPRKAVGLVMEAGLSFASQEHSGSGRDRTAASIAGDRSFSGVLS</sequence>
<gene>
    <name evidence="7" type="ORF">C4B68_01920</name>
</gene>
<evidence type="ECO:0000256" key="3">
    <source>
        <dbReference type="ARBA" id="ARBA00023163"/>
    </source>
</evidence>
<keyword evidence="2 4" id="KW-0238">DNA-binding</keyword>
<reference evidence="7 8" key="1">
    <citation type="submission" date="2018-02" db="EMBL/GenBank/DDBJ databases">
        <title>Complete genome sequence of Streptomyces dengpaensis, the producer of angucyclines.</title>
        <authorList>
            <person name="Yumei L."/>
        </authorList>
    </citation>
    <scope>NUCLEOTIDE SEQUENCE [LARGE SCALE GENOMIC DNA]</scope>
    <source>
        <strain evidence="7 8">XZHG99</strain>
    </source>
</reference>